<dbReference type="GO" id="GO:0045340">
    <property type="term" value="F:mercury ion binding"/>
    <property type="evidence" value="ECO:0007669"/>
    <property type="project" value="InterPro"/>
</dbReference>
<dbReference type="CDD" id="cd04783">
    <property type="entry name" value="HTH_MerR1"/>
    <property type="match status" value="1"/>
</dbReference>
<evidence type="ECO:0000256" key="5">
    <source>
        <dbReference type="ARBA" id="ARBA00023125"/>
    </source>
</evidence>
<dbReference type="GO" id="GO:0003677">
    <property type="term" value="F:DNA binding"/>
    <property type="evidence" value="ECO:0007669"/>
    <property type="project" value="UniProtKB-KW"/>
</dbReference>
<dbReference type="SMART" id="SM00422">
    <property type="entry name" value="HTH_MERR"/>
    <property type="match status" value="1"/>
</dbReference>
<dbReference type="GO" id="GO:0003700">
    <property type="term" value="F:DNA-binding transcription factor activity"/>
    <property type="evidence" value="ECO:0007669"/>
    <property type="project" value="InterPro"/>
</dbReference>
<proteinExistence type="predicted"/>
<dbReference type="PANTHER" id="PTHR30204">
    <property type="entry name" value="REDOX-CYCLING DRUG-SENSING TRANSCRIPTIONAL ACTIVATOR SOXR"/>
    <property type="match status" value="1"/>
</dbReference>
<dbReference type="InterPro" id="IPR015358">
    <property type="entry name" value="Tscrpt_reg_MerR_DNA-bd"/>
</dbReference>
<dbReference type="PRINTS" id="PR00040">
    <property type="entry name" value="HTHMERR"/>
</dbReference>
<dbReference type="InterPro" id="IPR000551">
    <property type="entry name" value="MerR-type_HTH_dom"/>
</dbReference>
<dbReference type="Pfam" id="PF00376">
    <property type="entry name" value="MerR"/>
    <property type="match status" value="1"/>
</dbReference>
<dbReference type="InterPro" id="IPR009061">
    <property type="entry name" value="DNA-bd_dom_put_sf"/>
</dbReference>
<evidence type="ECO:0000256" key="6">
    <source>
        <dbReference type="ARBA" id="ARBA00023163"/>
    </source>
</evidence>
<evidence type="ECO:0000256" key="3">
    <source>
        <dbReference type="ARBA" id="ARBA00022914"/>
    </source>
</evidence>
<dbReference type="RefSeq" id="WP_078195023.1">
    <property type="nucleotide sequence ID" value="NZ_CP017757.2"/>
</dbReference>
<evidence type="ECO:0000259" key="8">
    <source>
        <dbReference type="PROSITE" id="PS50937"/>
    </source>
</evidence>
<keyword evidence="4" id="KW-0805">Transcription regulation</keyword>
<dbReference type="SUPFAM" id="SSF46955">
    <property type="entry name" value="Putative DNA-binding domain"/>
    <property type="match status" value="1"/>
</dbReference>
<keyword evidence="3" id="KW-0476">Mercury</keyword>
<dbReference type="GO" id="GO:0046689">
    <property type="term" value="P:response to mercury ion"/>
    <property type="evidence" value="ECO:0007669"/>
    <property type="project" value="UniProtKB-KW"/>
</dbReference>
<comment type="function">
    <text evidence="7">Mediates the mercuric-dependent induction of mercury resistance operon. In the absence of mercury MerR represses transcription by binding tightly to the mer operator region; when mercury is present the dimeric complex binds a single ion and becomes a potent transcriptional activator, while remaining bound to the mer site.</text>
</comment>
<evidence type="ECO:0000256" key="2">
    <source>
        <dbReference type="ARBA" id="ARBA00022466"/>
    </source>
</evidence>
<keyword evidence="5" id="KW-0238">DNA-binding</keyword>
<dbReference type="OrthoDB" id="9808480at2"/>
<dbReference type="Pfam" id="PF09278">
    <property type="entry name" value="MerR-DNA-bind"/>
    <property type="match status" value="1"/>
</dbReference>
<dbReference type="AlphaFoldDB" id="A0A1U9UIU8"/>
<dbReference type="InterPro" id="IPR011794">
    <property type="entry name" value="MerR"/>
</dbReference>
<evidence type="ECO:0000256" key="1">
    <source>
        <dbReference type="ARBA" id="ARBA00017146"/>
    </source>
</evidence>
<protein>
    <recommendedName>
        <fullName evidence="1">Mercuric resistance operon regulatory protein</fullName>
    </recommendedName>
</protein>
<dbReference type="Proteomes" id="UP000189627">
    <property type="component" value="Chromosome 1"/>
</dbReference>
<keyword evidence="2" id="KW-0475">Mercuric resistance</keyword>
<feature type="domain" description="HTH merR-type" evidence="8">
    <location>
        <begin position="4"/>
        <end position="73"/>
    </location>
</feature>
<evidence type="ECO:0000313" key="10">
    <source>
        <dbReference type="Proteomes" id="UP000189627"/>
    </source>
</evidence>
<evidence type="ECO:0000313" key="9">
    <source>
        <dbReference type="EMBL" id="AQV92583.1"/>
    </source>
</evidence>
<dbReference type="PANTHER" id="PTHR30204:SF92">
    <property type="entry name" value="HTH-TYPE TRANSCRIPTIONAL REGULATOR ZNTR"/>
    <property type="match status" value="1"/>
</dbReference>
<reference evidence="10" key="1">
    <citation type="submission" date="2017-02" db="EMBL/GenBank/DDBJ databases">
        <title>Complete genome sequence of Cupriavidus necator strain NH9, a 3-chlorobenzoate degrader.</title>
        <authorList>
            <person name="Moriuchi R."/>
            <person name="Dohra H."/>
            <person name="Ogawa N."/>
        </authorList>
    </citation>
    <scope>NUCLEOTIDE SEQUENCE [LARGE SCALE GENOMIC DNA]</scope>
    <source>
        <strain evidence="10">NH9</strain>
    </source>
</reference>
<evidence type="ECO:0000256" key="7">
    <source>
        <dbReference type="ARBA" id="ARBA00024874"/>
    </source>
</evidence>
<organism evidence="9 10">
    <name type="scientific">Cupriavidus necator</name>
    <name type="common">Alcaligenes eutrophus</name>
    <name type="synonym">Ralstonia eutropha</name>
    <dbReference type="NCBI Taxonomy" id="106590"/>
    <lineage>
        <taxon>Bacteria</taxon>
        <taxon>Pseudomonadati</taxon>
        <taxon>Pseudomonadota</taxon>
        <taxon>Betaproteobacteria</taxon>
        <taxon>Burkholderiales</taxon>
        <taxon>Burkholderiaceae</taxon>
        <taxon>Cupriavidus</taxon>
    </lineage>
</organism>
<dbReference type="EMBL" id="CP017757">
    <property type="protein sequence ID" value="AQV92583.1"/>
    <property type="molecule type" value="Genomic_DNA"/>
</dbReference>
<dbReference type="InterPro" id="IPR047057">
    <property type="entry name" value="MerR_fam"/>
</dbReference>
<keyword evidence="6" id="KW-0804">Transcription</keyword>
<sequence length="136" mass="15521">MESTLTIGQLAKAANVGVETVRYYQRCGLLPIPDRVHGAIRQYSEDSLQRLHFIRRAQALGFTLDEVRTLLQLTDGSQCGTARALAEQKLHLVEERLRDLRMLRTELRSLVGQCRDNRDEVMCPLIANLCEANWLK</sequence>
<name>A0A1U9UIU8_CUPNE</name>
<dbReference type="KEGG" id="cuh:BJN34_01590"/>
<dbReference type="Gene3D" id="1.10.1660.10">
    <property type="match status" value="1"/>
</dbReference>
<evidence type="ECO:0000256" key="4">
    <source>
        <dbReference type="ARBA" id="ARBA00023015"/>
    </source>
</evidence>
<dbReference type="PROSITE" id="PS50937">
    <property type="entry name" value="HTH_MERR_2"/>
    <property type="match status" value="1"/>
</dbReference>
<gene>
    <name evidence="9" type="ORF">BJN34_01590</name>
</gene>
<accession>A0A1U9UIU8</accession>